<dbReference type="SUPFAM" id="SSF53335">
    <property type="entry name" value="S-adenosyl-L-methionine-dependent methyltransferases"/>
    <property type="match status" value="1"/>
</dbReference>
<evidence type="ECO:0000313" key="2">
    <source>
        <dbReference type="EMBL" id="QNJ96557.1"/>
    </source>
</evidence>
<organism evidence="2 3">
    <name type="scientific">Mycolicibacterium fluoranthenivorans</name>
    <dbReference type="NCBI Taxonomy" id="258505"/>
    <lineage>
        <taxon>Bacteria</taxon>
        <taxon>Bacillati</taxon>
        <taxon>Actinomycetota</taxon>
        <taxon>Actinomycetes</taxon>
        <taxon>Mycobacteriales</taxon>
        <taxon>Mycobacteriaceae</taxon>
        <taxon>Mycolicibacterium</taxon>
    </lineage>
</organism>
<keyword evidence="2" id="KW-0489">Methyltransferase</keyword>
<protein>
    <submittedName>
        <fullName evidence="2">Class I SAM-dependent methyltransferase</fullName>
    </submittedName>
</protein>
<reference evidence="2 3" key="1">
    <citation type="submission" date="2020-07" db="EMBL/GenBank/DDBJ databases">
        <title>Draft genome sequence of four isobutane-metabolizing strains capable of cometabolically degrading diverse ether contaminants.</title>
        <authorList>
            <person name="Chen W."/>
            <person name="Faulkner N."/>
            <person name="Smith C."/>
            <person name="Hyman M."/>
        </authorList>
    </citation>
    <scope>NUCLEOTIDE SEQUENCE [LARGE SCALE GENOMIC DNA]</scope>
    <source>
        <strain evidence="2 3">2A</strain>
        <plasmid evidence="2 3">unnamed1</plasmid>
    </source>
</reference>
<dbReference type="Pfam" id="PF08241">
    <property type="entry name" value="Methyltransf_11"/>
    <property type="match status" value="1"/>
</dbReference>
<dbReference type="GO" id="GO:0032259">
    <property type="term" value="P:methylation"/>
    <property type="evidence" value="ECO:0007669"/>
    <property type="project" value="UniProtKB-KW"/>
</dbReference>
<proteinExistence type="predicted"/>
<gene>
    <name evidence="2" type="ORF">HZU40_34075</name>
</gene>
<evidence type="ECO:0000313" key="3">
    <source>
        <dbReference type="Proteomes" id="UP000515498"/>
    </source>
</evidence>
<accession>A0A7G8PQE1</accession>
<keyword evidence="2" id="KW-0808">Transferase</keyword>
<dbReference type="Gene3D" id="3.40.50.150">
    <property type="entry name" value="Vaccinia Virus protein VP39"/>
    <property type="match status" value="1"/>
</dbReference>
<dbReference type="InterPro" id="IPR013216">
    <property type="entry name" value="Methyltransf_11"/>
</dbReference>
<keyword evidence="2" id="KW-0614">Plasmid</keyword>
<dbReference type="NCBIfam" id="NF041255">
    <property type="entry name" value="mycofact_MftM"/>
    <property type="match status" value="1"/>
</dbReference>
<dbReference type="InterPro" id="IPR029063">
    <property type="entry name" value="SAM-dependent_MTases_sf"/>
</dbReference>
<dbReference type="RefSeq" id="WP_187099647.1">
    <property type="nucleotide sequence ID" value="NZ_CP059895.1"/>
</dbReference>
<dbReference type="AlphaFoldDB" id="A0A7G8PQE1"/>
<dbReference type="EMBL" id="CP059895">
    <property type="protein sequence ID" value="QNJ96557.1"/>
    <property type="molecule type" value="Genomic_DNA"/>
</dbReference>
<dbReference type="KEGG" id="mflu:HZU40_34075"/>
<evidence type="ECO:0000259" key="1">
    <source>
        <dbReference type="Pfam" id="PF08241"/>
    </source>
</evidence>
<name>A0A7G8PQE1_9MYCO</name>
<dbReference type="GO" id="GO:0008757">
    <property type="term" value="F:S-adenosylmethionine-dependent methyltransferase activity"/>
    <property type="evidence" value="ECO:0007669"/>
    <property type="project" value="InterPro"/>
</dbReference>
<dbReference type="Proteomes" id="UP000515498">
    <property type="component" value="Plasmid unnamed1"/>
</dbReference>
<sequence length="293" mass="31704">MTQPLDPFGPAPRGSWCGHGVRVARRVGRHRGSCGPNSLCTSRFCVSRTKGELVVLHDLAADELCDELAVLLADELDAPGTVLRGQRDFELVFTGIVRSTVDGALPAWLRFYRNSLDRLADGTASFSPIHDHAAALLVGSQLIDLGSCFGFFALRAVDLGMDVTATDLSEPTMDLLARVSPLLNRSLRTIGCDAAHVPVADGSADTVTALHLIEHLTPAAARNVLGEAVRLARRRVIVAVPFEDEPRACYGHVQTFNRASLWHLGSQLSESHVDLTVAVHEHRGGWLIIDRAK</sequence>
<feature type="domain" description="Methyltransferase type 11" evidence="1">
    <location>
        <begin position="144"/>
        <end position="235"/>
    </location>
</feature>
<geneLocation type="plasmid" evidence="2 3">
    <name>unnamed1</name>
</geneLocation>